<feature type="signal peptide" evidence="1">
    <location>
        <begin position="1"/>
        <end position="22"/>
    </location>
</feature>
<dbReference type="EMBL" id="PDDX01000001">
    <property type="protein sequence ID" value="PHI29273.1"/>
    <property type="molecule type" value="Genomic_DNA"/>
</dbReference>
<evidence type="ECO:0000313" key="2">
    <source>
        <dbReference type="EMBL" id="PHI29273.1"/>
    </source>
</evidence>
<evidence type="ECO:0000313" key="3">
    <source>
        <dbReference type="EMBL" id="VFS47494.1"/>
    </source>
</evidence>
<dbReference type="Proteomes" id="UP000373449">
    <property type="component" value="Unassembled WGS sequence"/>
</dbReference>
<dbReference type="AlphaFoldDB" id="A0A2C6DKP1"/>
<keyword evidence="1" id="KW-0732">Signal</keyword>
<dbReference type="OrthoDB" id="6910425at2"/>
<dbReference type="EMBL" id="CAADJA010000002">
    <property type="protein sequence ID" value="VFS47494.1"/>
    <property type="molecule type" value="Genomic_DNA"/>
</dbReference>
<sequence>MFWFKRLSVLLISLFCILSVSASEPASLYARITLTPEQYQAFLQSPPGTAASFNDWQSWFDSKQMYGGGKVNQGELSVAAWPSMEAYLNSMDVHEYDPKTQVLKIGLLLLSENYSDVLIGIYPLRRIAEFRQQDNPLASDDFIIVYPFIWGDDQNSKADVMAYLQFKGNQSEFVNTVTDESLKEASGFLAPILEKLSREGED</sequence>
<name>A0A2C6DKP1_9GAMM</name>
<proteinExistence type="predicted"/>
<protein>
    <submittedName>
        <fullName evidence="2">Uncharacterized protein</fullName>
    </submittedName>
</protein>
<keyword evidence="4" id="KW-1185">Reference proteome</keyword>
<accession>A0A2C6DKP1</accession>
<evidence type="ECO:0000313" key="5">
    <source>
        <dbReference type="Proteomes" id="UP000373449"/>
    </source>
</evidence>
<evidence type="ECO:0000256" key="1">
    <source>
        <dbReference type="SAM" id="SignalP"/>
    </source>
</evidence>
<dbReference type="Proteomes" id="UP000224974">
    <property type="component" value="Unassembled WGS sequence"/>
</dbReference>
<feature type="chain" id="PRO_5036315809" evidence="1">
    <location>
        <begin position="23"/>
        <end position="202"/>
    </location>
</feature>
<organism evidence="2 4">
    <name type="scientific">Budvicia aquatica</name>
    <dbReference type="NCBI Taxonomy" id="82979"/>
    <lineage>
        <taxon>Bacteria</taxon>
        <taxon>Pseudomonadati</taxon>
        <taxon>Pseudomonadota</taxon>
        <taxon>Gammaproteobacteria</taxon>
        <taxon>Enterobacterales</taxon>
        <taxon>Budviciaceae</taxon>
        <taxon>Budvicia</taxon>
    </lineage>
</organism>
<dbReference type="STRING" id="1111728.GCA_000427805_02015"/>
<evidence type="ECO:0000313" key="4">
    <source>
        <dbReference type="Proteomes" id="UP000224974"/>
    </source>
</evidence>
<reference evidence="2" key="2">
    <citation type="submission" date="2017-09" db="EMBL/GenBank/DDBJ databases">
        <title>FDA dAtabase for Regulatory Grade micrObial Sequences (FDA-ARGOS): Supporting development and validation of Infectious Disease Dx tests.</title>
        <authorList>
            <person name="Minogue T."/>
            <person name="Wolcott M."/>
            <person name="Wasieloski L."/>
            <person name="Aguilar W."/>
            <person name="Moore D."/>
            <person name="Tallon L.J."/>
            <person name="Sadzewicz L."/>
            <person name="Ott S."/>
            <person name="Zhao X."/>
            <person name="Nagaraj S."/>
            <person name="Vavikolanu K."/>
            <person name="Aluvathingal J."/>
            <person name="Nadendla S."/>
            <person name="Sichtig H."/>
        </authorList>
    </citation>
    <scope>NUCLEOTIDE SEQUENCE</scope>
    <source>
        <strain evidence="2">FDAARGOS_387</strain>
    </source>
</reference>
<reference evidence="4" key="1">
    <citation type="submission" date="2017-09" db="EMBL/GenBank/DDBJ databases">
        <title>FDA dAtabase for Regulatory Grade micrObial Sequences (FDA-ARGOS): Supporting development and validation of Infectious Disease Dx tests.</title>
        <authorList>
            <person name="Minogue T."/>
            <person name="Wolcott M."/>
            <person name="Wasieloski L."/>
            <person name="Aguilar W."/>
            <person name="Moore D."/>
            <person name="Tallon L."/>
            <person name="Sadzewicz L."/>
            <person name="Ott S."/>
            <person name="Zhao X."/>
            <person name="Nagaraj S."/>
            <person name="Vavikolanu K."/>
            <person name="Aluvathingal J."/>
            <person name="Nadendla S."/>
            <person name="Sichtig H."/>
        </authorList>
    </citation>
    <scope>NUCLEOTIDE SEQUENCE [LARGE SCALE GENOMIC DNA]</scope>
    <source>
        <strain evidence="4">FDAARGOS_387</strain>
    </source>
</reference>
<gene>
    <name evidence="2" type="ORF">CRN84_08040</name>
    <name evidence="3" type="ORF">NCTC12282_02431</name>
</gene>
<reference evidence="3 5" key="3">
    <citation type="submission" date="2019-03" db="EMBL/GenBank/DDBJ databases">
        <authorList>
            <consortium name="Pathogen Informatics"/>
        </authorList>
    </citation>
    <scope>NUCLEOTIDE SEQUENCE [LARGE SCALE GENOMIC DNA]</scope>
    <source>
        <strain evidence="3 5">NCTC12282</strain>
    </source>
</reference>
<dbReference type="RefSeq" id="WP_029094746.1">
    <property type="nucleotide sequence ID" value="NZ_CAADJA010000002.1"/>
</dbReference>